<dbReference type="GeneID" id="97182101"/>
<keyword evidence="1" id="KW-0808">Transferase</keyword>
<protein>
    <submittedName>
        <fullName evidence="1">Glycosyltransferase family 25 (LPS biosynthesis protein)</fullName>
    </submittedName>
</protein>
<dbReference type="GO" id="GO:0016740">
    <property type="term" value="F:transferase activity"/>
    <property type="evidence" value="ECO:0007669"/>
    <property type="project" value="UniProtKB-KW"/>
</dbReference>
<dbReference type="AlphaFoldDB" id="A0A2X2JCQ8"/>
<sequence length="222" mass="25801">MKENIPVFAINLEDRIDRRDHILKQFAGKSEFEFTLFKAVRHKIGAVGLWRTVYNIVKEAGAKQLPYIIVCEDDHCFTPHYNVAELRNTIAKAEHLCSDILLGGVSHFEDAVQVEQELFWLNHFTGFQFAIIYKRFFQRILALRFNDDDDIDLKISEISGGIHCIYPFISIQEEFGYSDVTIKNAEPGIVEEYFVKSQKRLETLSFLRGHFDNLHNNKENGK</sequence>
<evidence type="ECO:0000313" key="2">
    <source>
        <dbReference type="Proteomes" id="UP000251241"/>
    </source>
</evidence>
<dbReference type="Proteomes" id="UP000251241">
    <property type="component" value="Unassembled WGS sequence"/>
</dbReference>
<dbReference type="RefSeq" id="WP_112375671.1">
    <property type="nucleotide sequence ID" value="NZ_CP069793.1"/>
</dbReference>
<dbReference type="EMBL" id="UAUU01000011">
    <property type="protein sequence ID" value="SPZ92082.1"/>
    <property type="molecule type" value="Genomic_DNA"/>
</dbReference>
<name>A0A2X2JCQ8_SPHMU</name>
<evidence type="ECO:0000313" key="1">
    <source>
        <dbReference type="EMBL" id="SPZ92082.1"/>
    </source>
</evidence>
<gene>
    <name evidence="1" type="ORF">NCTC11343_04136</name>
</gene>
<proteinExistence type="predicted"/>
<organism evidence="1 2">
    <name type="scientific">Sphingobacterium multivorum</name>
    <dbReference type="NCBI Taxonomy" id="28454"/>
    <lineage>
        <taxon>Bacteria</taxon>
        <taxon>Pseudomonadati</taxon>
        <taxon>Bacteroidota</taxon>
        <taxon>Sphingobacteriia</taxon>
        <taxon>Sphingobacteriales</taxon>
        <taxon>Sphingobacteriaceae</taxon>
        <taxon>Sphingobacterium</taxon>
    </lineage>
</organism>
<accession>A0A2X2JCQ8</accession>
<reference evidence="1 2" key="1">
    <citation type="submission" date="2018-06" db="EMBL/GenBank/DDBJ databases">
        <authorList>
            <consortium name="Pathogen Informatics"/>
            <person name="Doyle S."/>
        </authorList>
    </citation>
    <scope>NUCLEOTIDE SEQUENCE [LARGE SCALE GENOMIC DNA]</scope>
    <source>
        <strain evidence="1 2">NCTC11343</strain>
    </source>
</reference>